<dbReference type="Proteomes" id="UP000243502">
    <property type="component" value="Chromosome 3"/>
</dbReference>
<proteinExistence type="predicted"/>
<evidence type="ECO:0000313" key="1">
    <source>
        <dbReference type="EMBL" id="AUT64969.1"/>
    </source>
</evidence>
<dbReference type="OrthoDB" id="9146459at2"/>
<accession>A0A2I8EZP7</accession>
<organism evidence="1 2">
    <name type="scientific">Paraburkholderia terrae</name>
    <dbReference type="NCBI Taxonomy" id="311230"/>
    <lineage>
        <taxon>Bacteria</taxon>
        <taxon>Pseudomonadati</taxon>
        <taxon>Pseudomonadota</taxon>
        <taxon>Betaproteobacteria</taxon>
        <taxon>Burkholderiales</taxon>
        <taxon>Burkholderiaceae</taxon>
        <taxon>Paraburkholderia</taxon>
    </lineage>
</organism>
<dbReference type="AlphaFoldDB" id="A0A2I8EZP7"/>
<reference evidence="1 2" key="1">
    <citation type="submission" date="2018-01" db="EMBL/GenBank/DDBJ databases">
        <title>Species boundaries and ecological features among Paraburkholderia terrae DSMZ17804T, P. hospita DSMZ17164T and P. caribensis DSMZ13236T.</title>
        <authorList>
            <person name="Pratama A.A."/>
        </authorList>
    </citation>
    <scope>NUCLEOTIDE SEQUENCE [LARGE SCALE GENOMIC DNA]</scope>
    <source>
        <strain evidence="1 2">DSM 17804</strain>
    </source>
</reference>
<protein>
    <submittedName>
        <fullName evidence="1">Uncharacterized protein</fullName>
    </submittedName>
</protein>
<name>A0A2I8EZP7_9BURK</name>
<sequence>MGDVIRVAGEAVIGAPADQLGATLLAQLRQFVPTPYRIETGIVTDSEGRRTQPLSALICLGGQLVGADVGQAVLPAESVAVAFDVTHTLELNGLAAAYSRVAAAKALTKTAPAPGNQAVEPTLGVIFAVDTTVPLEDLAAELERLNARTPSDHWPDAVVIATKGQIAYVAQFVGDKSITGLLLPPSPGASRKTQFPIYALLLISASWTGTFNLAMHMVLGHLVRWSPRNVPPEYMTVLDDVPRQGITWTGYQYNLAGQLCPVPRECYNDRALPPKSVALFSRGAKEQLGAMCFIPWQDGGVILLRGKLPLEGMLVFLGGVIDNEAFRNIQKVTRDDLQISSVMPIKERQYGMLLRNIQQRGGLDVKENHHQFVVQKFADEGTNSPFMARIFYGQMRMADALGAEREPFLKAHRILMTTLMEIRDAAKDVAKIWKDHTRKIDEGSIVESKNQSIHITENVDRQLGRLVSEFLNGATRSFKDRMQQAARTLSVDIGCLYQKQSKYEQGLADLEKTDSALADYLREARKWGNSLVDTRNNLDHGDWTLQSAAVADVGGRIVVSEPTIHGTPVTAWVNEMTDRILCFVEDVIAHGIQKRLIQGITLAEIPVGQRAPDMPLRFQNTVVGSGFPTWQICYHTSQFDET</sequence>
<evidence type="ECO:0000313" key="2">
    <source>
        <dbReference type="Proteomes" id="UP000243502"/>
    </source>
</evidence>
<dbReference type="KEGG" id="pter:C2L65_35830"/>
<dbReference type="EMBL" id="CP026113">
    <property type="protein sequence ID" value="AUT64969.1"/>
    <property type="molecule type" value="Genomic_DNA"/>
</dbReference>
<dbReference type="RefSeq" id="WP_042304777.1">
    <property type="nucleotide sequence ID" value="NZ_CP026113.1"/>
</dbReference>
<gene>
    <name evidence="1" type="ORF">C2L65_35830</name>
</gene>